<feature type="active site" description="Nucleophile" evidence="6">
    <location>
        <position position="110"/>
    </location>
</feature>
<evidence type="ECO:0000256" key="2">
    <source>
        <dbReference type="ARBA" id="ARBA00022645"/>
    </source>
</evidence>
<dbReference type="GO" id="GO:0006508">
    <property type="term" value="P:proteolysis"/>
    <property type="evidence" value="ECO:0007669"/>
    <property type="project" value="UniProtKB-KW"/>
</dbReference>
<dbReference type="SUPFAM" id="SSF52317">
    <property type="entry name" value="Class I glutamine amidotransferase-like"/>
    <property type="match status" value="1"/>
</dbReference>
<dbReference type="AlphaFoldDB" id="A0A917MXW6"/>
<dbReference type="EMBL" id="BMIB01000004">
    <property type="protein sequence ID" value="GGH75605.1"/>
    <property type="molecule type" value="Genomic_DNA"/>
</dbReference>
<organism evidence="9 10">
    <name type="scientific">Filimonas zeae</name>
    <dbReference type="NCBI Taxonomy" id="1737353"/>
    <lineage>
        <taxon>Bacteria</taxon>
        <taxon>Pseudomonadati</taxon>
        <taxon>Bacteroidota</taxon>
        <taxon>Chitinophagia</taxon>
        <taxon>Chitinophagales</taxon>
        <taxon>Chitinophagaceae</taxon>
        <taxon>Filimonas</taxon>
    </lineage>
</organism>
<gene>
    <name evidence="9" type="ORF">GCM10011379_39350</name>
</gene>
<sequence length="302" mass="33723">MAVTPPYLKKGDTIGLVCPAGYMAPEKFKQCITVLESWGYQVRVGNTPGNQFHYFAGTDEERLTDFQHMLDDDSVKAILCGRGGYGVSRIIDRIDWKYFKKHPKWIIGYSDITLLHTHLQTKLKTVSLHSPMAGAFNDAPADDRYLLSLQHALGGAKLKYECNAHPLNRTGKAEGQLVGGNLSLLVHSIGSASEFTSKGRILFIEDVGEYIYNADRMLMQLKRAGKLDNLAGLVVGSFSDMKDTVIPFGQDIYDVIWDKVQEYDYPVCFGFPVGHTAENYALQHGAQHMLSVKKEVVKLKMI</sequence>
<dbReference type="InterPro" id="IPR027478">
    <property type="entry name" value="LdcA_N"/>
</dbReference>
<feature type="domain" description="LD-carboxypeptidase N-terminal" evidence="7">
    <location>
        <begin position="14"/>
        <end position="129"/>
    </location>
</feature>
<keyword evidence="5" id="KW-0720">Serine protease</keyword>
<keyword evidence="2" id="KW-0121">Carboxypeptidase</keyword>
<reference evidence="9" key="2">
    <citation type="submission" date="2020-09" db="EMBL/GenBank/DDBJ databases">
        <authorList>
            <person name="Sun Q."/>
            <person name="Zhou Y."/>
        </authorList>
    </citation>
    <scope>NUCLEOTIDE SEQUENCE</scope>
    <source>
        <strain evidence="9">CGMCC 1.15290</strain>
    </source>
</reference>
<dbReference type="Gene3D" id="3.50.30.60">
    <property type="entry name" value="LD-carboxypeptidase A C-terminal domain-like"/>
    <property type="match status" value="1"/>
</dbReference>
<dbReference type="Pfam" id="PF17676">
    <property type="entry name" value="Peptidase_S66C"/>
    <property type="match status" value="1"/>
</dbReference>
<feature type="domain" description="LD-carboxypeptidase C-terminal" evidence="8">
    <location>
        <begin position="174"/>
        <end position="288"/>
    </location>
</feature>
<evidence type="ECO:0000256" key="1">
    <source>
        <dbReference type="ARBA" id="ARBA00010233"/>
    </source>
</evidence>
<evidence type="ECO:0000259" key="8">
    <source>
        <dbReference type="Pfam" id="PF17676"/>
    </source>
</evidence>
<comment type="caution">
    <text evidence="9">The sequence shown here is derived from an EMBL/GenBank/DDBJ whole genome shotgun (WGS) entry which is preliminary data.</text>
</comment>
<dbReference type="Pfam" id="PF02016">
    <property type="entry name" value="Peptidase_S66"/>
    <property type="match status" value="1"/>
</dbReference>
<dbReference type="SUPFAM" id="SSF141986">
    <property type="entry name" value="LD-carboxypeptidase A C-terminal domain-like"/>
    <property type="match status" value="1"/>
</dbReference>
<evidence type="ECO:0000313" key="10">
    <source>
        <dbReference type="Proteomes" id="UP000627292"/>
    </source>
</evidence>
<feature type="active site" description="Charge relay system" evidence="6">
    <location>
        <position position="275"/>
    </location>
</feature>
<evidence type="ECO:0000256" key="6">
    <source>
        <dbReference type="PIRSR" id="PIRSR028757-1"/>
    </source>
</evidence>
<feature type="active site" description="Charge relay system" evidence="6">
    <location>
        <position position="205"/>
    </location>
</feature>
<dbReference type="InterPro" id="IPR029062">
    <property type="entry name" value="Class_I_gatase-like"/>
</dbReference>
<keyword evidence="10" id="KW-1185">Reference proteome</keyword>
<keyword evidence="4" id="KW-0378">Hydrolase</keyword>
<proteinExistence type="inferred from homology"/>
<evidence type="ECO:0000313" key="9">
    <source>
        <dbReference type="EMBL" id="GGH75605.1"/>
    </source>
</evidence>
<dbReference type="PIRSF" id="PIRSF028757">
    <property type="entry name" value="LD-carboxypeptidase"/>
    <property type="match status" value="1"/>
</dbReference>
<comment type="similarity">
    <text evidence="1">Belongs to the peptidase S66 family.</text>
</comment>
<dbReference type="PANTHER" id="PTHR30237">
    <property type="entry name" value="MURAMOYLTETRAPEPTIDE CARBOXYPEPTIDASE"/>
    <property type="match status" value="1"/>
</dbReference>
<dbReference type="InterPro" id="IPR040449">
    <property type="entry name" value="Peptidase_S66_N"/>
</dbReference>
<dbReference type="InterPro" id="IPR027461">
    <property type="entry name" value="Carboxypeptidase_A_C_sf"/>
</dbReference>
<evidence type="ECO:0000259" key="7">
    <source>
        <dbReference type="Pfam" id="PF02016"/>
    </source>
</evidence>
<dbReference type="GO" id="GO:0004180">
    <property type="term" value="F:carboxypeptidase activity"/>
    <property type="evidence" value="ECO:0007669"/>
    <property type="project" value="UniProtKB-KW"/>
</dbReference>
<dbReference type="Proteomes" id="UP000627292">
    <property type="component" value="Unassembled WGS sequence"/>
</dbReference>
<dbReference type="InterPro" id="IPR003507">
    <property type="entry name" value="S66_fam"/>
</dbReference>
<accession>A0A917MXW6</accession>
<dbReference type="Gene3D" id="3.40.50.10740">
    <property type="entry name" value="Class I glutamine amidotransferase-like"/>
    <property type="match status" value="1"/>
</dbReference>
<dbReference type="RefSeq" id="WP_188955534.1">
    <property type="nucleotide sequence ID" value="NZ_BMIB01000004.1"/>
</dbReference>
<protein>
    <submittedName>
        <fullName evidence="9">Peptidase S66</fullName>
    </submittedName>
</protein>
<evidence type="ECO:0000256" key="3">
    <source>
        <dbReference type="ARBA" id="ARBA00022670"/>
    </source>
</evidence>
<evidence type="ECO:0000256" key="5">
    <source>
        <dbReference type="ARBA" id="ARBA00022825"/>
    </source>
</evidence>
<name>A0A917MXW6_9BACT</name>
<dbReference type="PANTHER" id="PTHR30237:SF2">
    <property type="entry name" value="MUREIN TETRAPEPTIDE CARBOXYPEPTIDASE"/>
    <property type="match status" value="1"/>
</dbReference>
<dbReference type="CDD" id="cd07025">
    <property type="entry name" value="Peptidase_S66"/>
    <property type="match status" value="1"/>
</dbReference>
<dbReference type="GO" id="GO:0008236">
    <property type="term" value="F:serine-type peptidase activity"/>
    <property type="evidence" value="ECO:0007669"/>
    <property type="project" value="UniProtKB-KW"/>
</dbReference>
<dbReference type="InterPro" id="IPR040921">
    <property type="entry name" value="Peptidase_S66C"/>
</dbReference>
<keyword evidence="3" id="KW-0645">Protease</keyword>
<evidence type="ECO:0000256" key="4">
    <source>
        <dbReference type="ARBA" id="ARBA00022801"/>
    </source>
</evidence>
<reference evidence="9" key="1">
    <citation type="journal article" date="2014" name="Int. J. Syst. Evol. Microbiol.">
        <title>Complete genome sequence of Corynebacterium casei LMG S-19264T (=DSM 44701T), isolated from a smear-ripened cheese.</title>
        <authorList>
            <consortium name="US DOE Joint Genome Institute (JGI-PGF)"/>
            <person name="Walter F."/>
            <person name="Albersmeier A."/>
            <person name="Kalinowski J."/>
            <person name="Ruckert C."/>
        </authorList>
    </citation>
    <scope>NUCLEOTIDE SEQUENCE</scope>
    <source>
        <strain evidence="9">CGMCC 1.15290</strain>
    </source>
</reference>